<keyword evidence="2" id="KW-0812">Transmembrane</keyword>
<dbReference type="EMBL" id="QRDP01000004">
    <property type="protein sequence ID" value="RED16535.1"/>
    <property type="molecule type" value="Genomic_DNA"/>
</dbReference>
<accession>A0A3D9FFE3</accession>
<name>A0A3D9FFE3_9SPHN</name>
<evidence type="ECO:0000256" key="1">
    <source>
        <dbReference type="SAM" id="MobiDB-lite"/>
    </source>
</evidence>
<keyword evidence="2" id="KW-0472">Membrane</keyword>
<proteinExistence type="predicted"/>
<protein>
    <submittedName>
        <fullName evidence="3">Uncharacterized protein</fullName>
    </submittedName>
</protein>
<dbReference type="RefSeq" id="WP_116235930.1">
    <property type="nucleotide sequence ID" value="NZ_QRDP01000004.1"/>
</dbReference>
<keyword evidence="4" id="KW-1185">Reference proteome</keyword>
<organism evidence="3 4">
    <name type="scientific">Parasphingopyxis lamellibrachiae</name>
    <dbReference type="NCBI Taxonomy" id="680125"/>
    <lineage>
        <taxon>Bacteria</taxon>
        <taxon>Pseudomonadati</taxon>
        <taxon>Pseudomonadota</taxon>
        <taxon>Alphaproteobacteria</taxon>
        <taxon>Sphingomonadales</taxon>
        <taxon>Sphingomonadaceae</taxon>
        <taxon>Parasphingopyxis</taxon>
    </lineage>
</organism>
<feature type="transmembrane region" description="Helical" evidence="2">
    <location>
        <begin position="23"/>
        <end position="40"/>
    </location>
</feature>
<keyword evidence="2" id="KW-1133">Transmembrane helix</keyword>
<sequence>MSNADMTSPVDLPPPDGEEPHPLLWASTAIVVATGFLLLFNASALRGWAFELEPSSQNERVVAVADGWYQKTEILYLDRPVAAMSSWWLAVKALEFGSADEAADREIGPDPVAVEEGTSRSATDDAEGPGFSLQ</sequence>
<reference evidence="3 4" key="1">
    <citation type="submission" date="2018-07" db="EMBL/GenBank/DDBJ databases">
        <title>Genomic Encyclopedia of Type Strains, Phase IV (KMG-IV): sequencing the most valuable type-strain genomes for metagenomic binning, comparative biology and taxonomic classification.</title>
        <authorList>
            <person name="Goeker M."/>
        </authorList>
    </citation>
    <scope>NUCLEOTIDE SEQUENCE [LARGE SCALE GENOMIC DNA]</scope>
    <source>
        <strain evidence="3 4">DSM 26725</strain>
    </source>
</reference>
<gene>
    <name evidence="3" type="ORF">DFR46_1559</name>
</gene>
<dbReference type="AlphaFoldDB" id="A0A3D9FFE3"/>
<feature type="region of interest" description="Disordered" evidence="1">
    <location>
        <begin position="100"/>
        <end position="134"/>
    </location>
</feature>
<evidence type="ECO:0000313" key="3">
    <source>
        <dbReference type="EMBL" id="RED16535.1"/>
    </source>
</evidence>
<evidence type="ECO:0000313" key="4">
    <source>
        <dbReference type="Proteomes" id="UP000256310"/>
    </source>
</evidence>
<dbReference type="OrthoDB" id="7574747at2"/>
<evidence type="ECO:0000256" key="2">
    <source>
        <dbReference type="SAM" id="Phobius"/>
    </source>
</evidence>
<comment type="caution">
    <text evidence="3">The sequence shown here is derived from an EMBL/GenBank/DDBJ whole genome shotgun (WGS) entry which is preliminary data.</text>
</comment>
<dbReference type="Proteomes" id="UP000256310">
    <property type="component" value="Unassembled WGS sequence"/>
</dbReference>